<dbReference type="AlphaFoldDB" id="A0A9P7F2U5"/>
<sequence>MSDELLVKCSIHLDGVPLKDTVIQVRTRLLQHMHRKPFPSRTSAFQMSCRKHIQRKDAFQIFLNPHQSLTQPGTQSPRRDSGVDIDFTLSDDADSTIERVSSLRKKTPTLG</sequence>
<evidence type="ECO:0000313" key="2">
    <source>
        <dbReference type="EMBL" id="KAG2103114.1"/>
    </source>
</evidence>
<evidence type="ECO:0000256" key="1">
    <source>
        <dbReference type="SAM" id="MobiDB-lite"/>
    </source>
</evidence>
<accession>A0A9P7F2U5</accession>
<gene>
    <name evidence="2" type="ORF">F5147DRAFT_654848</name>
</gene>
<dbReference type="GeneID" id="64696170"/>
<dbReference type="OrthoDB" id="6105938at2759"/>
<dbReference type="RefSeq" id="XP_041290418.1">
    <property type="nucleotide sequence ID" value="XM_041433911.1"/>
</dbReference>
<comment type="caution">
    <text evidence="2">The sequence shown here is derived from an EMBL/GenBank/DDBJ whole genome shotgun (WGS) entry which is preliminary data.</text>
</comment>
<dbReference type="Proteomes" id="UP000823399">
    <property type="component" value="Unassembled WGS sequence"/>
</dbReference>
<name>A0A9P7F2U5_9AGAM</name>
<feature type="region of interest" description="Disordered" evidence="1">
    <location>
        <begin position="66"/>
        <end position="85"/>
    </location>
</feature>
<evidence type="ECO:0000313" key="3">
    <source>
        <dbReference type="Proteomes" id="UP000823399"/>
    </source>
</evidence>
<feature type="compositionally biased region" description="Polar residues" evidence="1">
    <location>
        <begin position="66"/>
        <end position="76"/>
    </location>
</feature>
<protein>
    <submittedName>
        <fullName evidence="2">Uncharacterized protein</fullName>
    </submittedName>
</protein>
<proteinExistence type="predicted"/>
<keyword evidence="3" id="KW-1185">Reference proteome</keyword>
<organism evidence="2 3">
    <name type="scientific">Suillus discolor</name>
    <dbReference type="NCBI Taxonomy" id="1912936"/>
    <lineage>
        <taxon>Eukaryota</taxon>
        <taxon>Fungi</taxon>
        <taxon>Dikarya</taxon>
        <taxon>Basidiomycota</taxon>
        <taxon>Agaricomycotina</taxon>
        <taxon>Agaricomycetes</taxon>
        <taxon>Agaricomycetidae</taxon>
        <taxon>Boletales</taxon>
        <taxon>Suillineae</taxon>
        <taxon>Suillaceae</taxon>
        <taxon>Suillus</taxon>
    </lineage>
</organism>
<dbReference type="EMBL" id="JABBWM010000045">
    <property type="protein sequence ID" value="KAG2103114.1"/>
    <property type="molecule type" value="Genomic_DNA"/>
</dbReference>
<reference evidence="2" key="1">
    <citation type="journal article" date="2020" name="New Phytol.">
        <title>Comparative genomics reveals dynamic genome evolution in host specialist ectomycorrhizal fungi.</title>
        <authorList>
            <person name="Lofgren L.A."/>
            <person name="Nguyen N.H."/>
            <person name="Vilgalys R."/>
            <person name="Ruytinx J."/>
            <person name="Liao H.L."/>
            <person name="Branco S."/>
            <person name="Kuo A."/>
            <person name="LaButti K."/>
            <person name="Lipzen A."/>
            <person name="Andreopoulos W."/>
            <person name="Pangilinan J."/>
            <person name="Riley R."/>
            <person name="Hundley H."/>
            <person name="Na H."/>
            <person name="Barry K."/>
            <person name="Grigoriev I.V."/>
            <person name="Stajich J.E."/>
            <person name="Kennedy P.G."/>
        </authorList>
    </citation>
    <scope>NUCLEOTIDE SEQUENCE</scope>
    <source>
        <strain evidence="2">FC423</strain>
    </source>
</reference>